<sequence>MQPLSDKKRKRLVARVKSQARRLDGIGHLGPEAVVAFVDGEMPAKAMHRVRVHLVNCAECLAEVHRQRLAASWVRSEDDTQGLRAPTDLLERLNGIAATKDPPVPPEPERHYASEQDLLDKIEMIGRALRRGHQS</sequence>
<feature type="domain" description="Putative zinc-finger" evidence="1">
    <location>
        <begin position="33"/>
        <end position="60"/>
    </location>
</feature>
<proteinExistence type="predicted"/>
<dbReference type="KEGG" id="cpho:CPHO_07815"/>
<evidence type="ECO:0000259" key="1">
    <source>
        <dbReference type="Pfam" id="PF13490"/>
    </source>
</evidence>
<dbReference type="AlphaFoldDB" id="A0A1L7D3X5"/>
<dbReference type="InterPro" id="IPR027383">
    <property type="entry name" value="Znf_put"/>
</dbReference>
<evidence type="ECO:0000313" key="3">
    <source>
        <dbReference type="Proteomes" id="UP000185491"/>
    </source>
</evidence>
<evidence type="ECO:0000313" key="2">
    <source>
        <dbReference type="EMBL" id="APT92810.1"/>
    </source>
</evidence>
<name>A0A1L7D3X5_9CORY</name>
<dbReference type="Pfam" id="PF13490">
    <property type="entry name" value="zf-HC2"/>
    <property type="match status" value="1"/>
</dbReference>
<organism evidence="2 3">
    <name type="scientific">Corynebacterium phocae</name>
    <dbReference type="NCBI Taxonomy" id="161895"/>
    <lineage>
        <taxon>Bacteria</taxon>
        <taxon>Bacillati</taxon>
        <taxon>Actinomycetota</taxon>
        <taxon>Actinomycetes</taxon>
        <taxon>Mycobacteriales</taxon>
        <taxon>Corynebacteriaceae</taxon>
        <taxon>Corynebacterium</taxon>
    </lineage>
</organism>
<protein>
    <recommendedName>
        <fullName evidence="1">Putative zinc-finger domain-containing protein</fullName>
    </recommendedName>
</protein>
<keyword evidence="3" id="KW-1185">Reference proteome</keyword>
<gene>
    <name evidence="2" type="ORF">CPHO_07815</name>
</gene>
<dbReference type="Proteomes" id="UP000185491">
    <property type="component" value="Chromosome"/>
</dbReference>
<reference evidence="2 3" key="1">
    <citation type="submission" date="2014-08" db="EMBL/GenBank/DDBJ databases">
        <title>Complete genome sequence of Corynebacterium phocae M408/89/1(T)(=DSM 44612(T)), isolated from the common seal (Phoca vitulina).</title>
        <authorList>
            <person name="Ruckert C."/>
            <person name="Albersmeier A."/>
            <person name="Winkler A."/>
            <person name="Kalinowski J."/>
        </authorList>
    </citation>
    <scope>NUCLEOTIDE SEQUENCE [LARGE SCALE GENOMIC DNA]</scope>
    <source>
        <strain evidence="2 3">M408/89/1</strain>
    </source>
</reference>
<dbReference type="STRING" id="161895.CPHO_07815"/>
<accession>A0A1L7D3X5</accession>
<dbReference type="EMBL" id="CP009249">
    <property type="protein sequence ID" value="APT92810.1"/>
    <property type="molecule type" value="Genomic_DNA"/>
</dbReference>